<dbReference type="FunFam" id="2.30.29.30:FF:000303">
    <property type="entry name" value="Sterol 3-beta-glucosyltransferase"/>
    <property type="match status" value="1"/>
</dbReference>
<dbReference type="InterPro" id="IPR004182">
    <property type="entry name" value="GRAM"/>
</dbReference>
<keyword evidence="14" id="KW-0472">Membrane</keyword>
<evidence type="ECO:0000256" key="20">
    <source>
        <dbReference type="SAM" id="MobiDB-lite"/>
    </source>
</evidence>
<gene>
    <name evidence="22" type="ORF">BN980_GECA15s02540g</name>
</gene>
<dbReference type="CDD" id="cd13216">
    <property type="entry name" value="PH-GRAM2_AGT26"/>
    <property type="match status" value="1"/>
</dbReference>
<dbReference type="InterPro" id="IPR010610">
    <property type="entry name" value="EryCIII-like_C"/>
</dbReference>
<feature type="region of interest" description="Disordered" evidence="20">
    <location>
        <begin position="358"/>
        <end position="389"/>
    </location>
</feature>
<feature type="region of interest" description="Disordered" evidence="20">
    <location>
        <begin position="1120"/>
        <end position="1148"/>
    </location>
</feature>
<evidence type="ECO:0000256" key="12">
    <source>
        <dbReference type="ARBA" id="ARBA00023011"/>
    </source>
</evidence>
<dbReference type="Proteomes" id="UP000242525">
    <property type="component" value="Unassembled WGS sequence"/>
</dbReference>
<dbReference type="SMART" id="SM00568">
    <property type="entry name" value="GRAM"/>
    <property type="match status" value="2"/>
</dbReference>
<dbReference type="InterPro" id="IPR050426">
    <property type="entry name" value="Glycosyltransferase_28"/>
</dbReference>
<evidence type="ECO:0000256" key="1">
    <source>
        <dbReference type="ARBA" id="ARBA00004170"/>
    </source>
</evidence>
<evidence type="ECO:0000256" key="10">
    <source>
        <dbReference type="ARBA" id="ARBA00022737"/>
    </source>
</evidence>
<dbReference type="FunFam" id="3.40.50.2000:FF:000009">
    <property type="entry name" value="Sterol 3-beta-glucosyltransferase UGT80A2"/>
    <property type="match status" value="1"/>
</dbReference>
<dbReference type="SUPFAM" id="SSF50729">
    <property type="entry name" value="PH domain-like"/>
    <property type="match status" value="1"/>
</dbReference>
<dbReference type="Pfam" id="PF03033">
    <property type="entry name" value="Glyco_transf_28"/>
    <property type="match status" value="1"/>
</dbReference>
<dbReference type="InterPro" id="IPR048065">
    <property type="entry name" value="ATG26_PH_GRAM2"/>
</dbReference>
<evidence type="ECO:0000259" key="21">
    <source>
        <dbReference type="PROSITE" id="PS50003"/>
    </source>
</evidence>
<comment type="catalytic activity">
    <reaction evidence="18">
        <text>ergosterol + UDP-alpha-D-glucose = ergosteryl 3-beta-D-glucoside + UDP + H(+)</text>
        <dbReference type="Rhea" id="RHEA:61836"/>
        <dbReference type="ChEBI" id="CHEBI:15378"/>
        <dbReference type="ChEBI" id="CHEBI:16933"/>
        <dbReference type="ChEBI" id="CHEBI:52973"/>
        <dbReference type="ChEBI" id="CHEBI:58223"/>
        <dbReference type="ChEBI" id="CHEBI:58885"/>
    </reaction>
    <physiologicalReaction direction="left-to-right" evidence="18">
        <dbReference type="Rhea" id="RHEA:61837"/>
    </physiologicalReaction>
</comment>
<keyword evidence="16" id="KW-0753">Steroid metabolism</keyword>
<dbReference type="GO" id="GO:0016126">
    <property type="term" value="P:sterol biosynthetic process"/>
    <property type="evidence" value="ECO:0007669"/>
    <property type="project" value="UniProtKB-KW"/>
</dbReference>
<dbReference type="GO" id="GO:0016906">
    <property type="term" value="F:sterol 3-beta-glucosyltransferase activity"/>
    <property type="evidence" value="ECO:0007669"/>
    <property type="project" value="UniProtKB-EC"/>
</dbReference>
<evidence type="ECO:0000256" key="9">
    <source>
        <dbReference type="ARBA" id="ARBA00022679"/>
    </source>
</evidence>
<dbReference type="AlphaFoldDB" id="A0A0J9XGV0"/>
<dbReference type="SMART" id="SM00233">
    <property type="entry name" value="PH"/>
    <property type="match status" value="1"/>
</dbReference>
<evidence type="ECO:0000256" key="17">
    <source>
        <dbReference type="ARBA" id="ARBA00029843"/>
    </source>
</evidence>
<dbReference type="GO" id="GO:0005737">
    <property type="term" value="C:cytoplasm"/>
    <property type="evidence" value="ECO:0007669"/>
    <property type="project" value="UniProtKB-SubCell"/>
</dbReference>
<keyword evidence="23" id="KW-1185">Reference proteome</keyword>
<dbReference type="CDD" id="cd13215">
    <property type="entry name" value="PH-GRAM1_AGT26"/>
    <property type="match status" value="1"/>
</dbReference>
<evidence type="ECO:0000313" key="22">
    <source>
        <dbReference type="EMBL" id="CDO56530.1"/>
    </source>
</evidence>
<evidence type="ECO:0000256" key="6">
    <source>
        <dbReference type="ARBA" id="ARBA00022490"/>
    </source>
</evidence>
<keyword evidence="10" id="KW-0677">Repeat</keyword>
<feature type="domain" description="PH" evidence="21">
    <location>
        <begin position="168"/>
        <end position="263"/>
    </location>
</feature>
<feature type="region of interest" description="Disordered" evidence="20">
    <location>
        <begin position="1"/>
        <end position="30"/>
    </location>
</feature>
<evidence type="ECO:0000256" key="15">
    <source>
        <dbReference type="ARBA" id="ARBA00023166"/>
    </source>
</evidence>
<feature type="compositionally biased region" description="Polar residues" evidence="20">
    <location>
        <begin position="78"/>
        <end position="89"/>
    </location>
</feature>
<dbReference type="InterPro" id="IPR048066">
    <property type="entry name" value="ATG26_PH_GRAM1"/>
</dbReference>
<dbReference type="PANTHER" id="PTHR48050:SF25">
    <property type="entry name" value="STEROL 3-BETA-GLUCOSYLTRANSFERASE"/>
    <property type="match status" value="1"/>
</dbReference>
<accession>A0A0J9XGV0</accession>
<feature type="region of interest" description="Disordered" evidence="20">
    <location>
        <begin position="46"/>
        <end position="91"/>
    </location>
</feature>
<dbReference type="InterPro" id="IPR011993">
    <property type="entry name" value="PH-like_dom_sf"/>
</dbReference>
<evidence type="ECO:0000256" key="5">
    <source>
        <dbReference type="ARBA" id="ARBA00017894"/>
    </source>
</evidence>
<evidence type="ECO:0000256" key="11">
    <source>
        <dbReference type="ARBA" id="ARBA00022955"/>
    </source>
</evidence>
<keyword evidence="15" id="KW-1207">Sterol metabolism</keyword>
<evidence type="ECO:0000256" key="18">
    <source>
        <dbReference type="ARBA" id="ARBA00047886"/>
    </source>
</evidence>
<feature type="compositionally biased region" description="Acidic residues" evidence="20">
    <location>
        <begin position="52"/>
        <end position="64"/>
    </location>
</feature>
<feature type="compositionally biased region" description="Low complexity" evidence="20">
    <location>
        <begin position="365"/>
        <end position="375"/>
    </location>
</feature>
<comment type="subcellular location">
    <subcellularLocation>
        <location evidence="2">Cytoplasm</location>
    </subcellularLocation>
    <subcellularLocation>
        <location evidence="1">Membrane</location>
        <topology evidence="1">Peripheral membrane protein</topology>
    </subcellularLocation>
</comment>
<dbReference type="Gene3D" id="3.40.50.2000">
    <property type="entry name" value="Glycogen Phosphorylase B"/>
    <property type="match status" value="2"/>
</dbReference>
<feature type="region of interest" description="Disordered" evidence="20">
    <location>
        <begin position="451"/>
        <end position="472"/>
    </location>
</feature>
<reference evidence="22" key="1">
    <citation type="submission" date="2014-03" db="EMBL/GenBank/DDBJ databases">
        <authorList>
            <person name="Casaregola S."/>
        </authorList>
    </citation>
    <scope>NUCLEOTIDE SEQUENCE [LARGE SCALE GENOMIC DNA]</scope>
    <source>
        <strain evidence="22">CLIB 918</strain>
    </source>
</reference>
<keyword evidence="6" id="KW-0963">Cytoplasm</keyword>
<comment type="similarity">
    <text evidence="3">Belongs to the glycosyltransferase 28 family.</text>
</comment>
<dbReference type="Gene3D" id="2.30.29.30">
    <property type="entry name" value="Pleckstrin-homology domain (PH domain)/Phosphotyrosine-binding domain (PTB)"/>
    <property type="match status" value="2"/>
</dbReference>
<proteinExistence type="inferred from homology"/>
<keyword evidence="7" id="KW-0444">Lipid biosynthesis</keyword>
<evidence type="ECO:0000256" key="13">
    <source>
        <dbReference type="ARBA" id="ARBA00023098"/>
    </source>
</evidence>
<dbReference type="InterPro" id="IPR001849">
    <property type="entry name" value="PH_domain"/>
</dbReference>
<sequence length="1148" mass="128913">MGFRRSFNTSSAKARSSSQDCAATLPDSEYPSPDFLKFISKAAMESAHQSIGEEDEDDEDDDLESNPAVNEQDHITGSADSSSKSNCSEPHSKLAKSVHSLMTAHDEKDQKADYITDTLRNQLGVDENDVLLADYPCWLLKNILLEGKLYITNKEVCFLAYLPIVQKSVIMSGRLTRQSRRSSNTYWFVLRNDLFAYYNSSTEVYFPTGTIDLRYAIKAEMVPDDKAPSRSFYLVTEKKTYTFKAESSTVAHSWVQALQKEIFRSRNEGDQVKIKIPIANIIDLEETVSFDIVDTIKIKAIDSDETYSIDDYVLAFLPGSQSFQLPAETIRKTIERVNAESMPDEDIDRLTRSHRTIGKVLDSTIPPGGISPGQSPDRERSVSPSGINPISSLSHTVTKRFSALGSLVSFDSLSLVDKVLLPKESKSHSSTESKSPLSDLESNDSSFAIVSTHLNSPGKPSANNVSDRKKRGKQWYPSTAINKVTELWMGGTKHFEDIVDEDDKYLVPEEDRNESNERFRSHFSLGESEELVASYYAHIQKAIPIYGKIYVSHNYVCFRSLLPGTRTKMILPVKDIENVSTERGFRFGYSGMVIVVHGHEEIFFEFGLSQNRDDAVNIILKQVDLYRNRSSATLPETKVERARLFTYEDAIECNHLMASKYMTSNNVPTEVHELKPLKFVLLTIGSRGDVQPYIALAKGLMAHGHKVKIASHSEFREWVEGYGIEYAEIAGDPGELMKIMIEHGMFSMSFIRDAASKFRSWIDDLLMTSWEACIGADVLIESPSAMAGIHIAEALQIPYFRAFTMPWTRTRAYPHAFIVPGQKMGGSYNYLTYVLFDNVFWKGISGQVNRWRRKTLKIPKTSLDQMQQNKVPFLYNVSPSVFVPPVDFSDWVCVTGYWFLDEGAGDFKPPADLVDFIARAKHDNKKIVYIGFGSIVVSDSNELTRAVIESVQKSGVRCILSKGWSDRDAEHGKNTEHRPEIQLPPEIFQIKAAPHDWLFPQMDAAVHHGGSGTTGASLRAGIPTIIKPFFGDQFFYAGRVEDLGVGIFLEKLNVSQFSKALVEATTNEKMMARAANIGERIRNENGVETAIDCIYREMNYAKSLIKHNNGTETRLGMLGKVFHTGSSSPPPQDEDDEETKTDDSWMVV</sequence>
<evidence type="ECO:0000256" key="7">
    <source>
        <dbReference type="ARBA" id="ARBA00022516"/>
    </source>
</evidence>
<dbReference type="OrthoDB" id="10261837at2759"/>
<dbReference type="Pfam" id="PF00169">
    <property type="entry name" value="PH"/>
    <property type="match status" value="1"/>
</dbReference>
<evidence type="ECO:0000256" key="4">
    <source>
        <dbReference type="ARBA" id="ARBA00012650"/>
    </source>
</evidence>
<dbReference type="SUPFAM" id="SSF53756">
    <property type="entry name" value="UDP-Glycosyltransferase/glycogen phosphorylase"/>
    <property type="match status" value="1"/>
</dbReference>
<feature type="compositionally biased region" description="Polar residues" evidence="20">
    <location>
        <begin position="1"/>
        <end position="21"/>
    </location>
</feature>
<dbReference type="GO" id="GO:0005975">
    <property type="term" value="P:carbohydrate metabolic process"/>
    <property type="evidence" value="ECO:0007669"/>
    <property type="project" value="InterPro"/>
</dbReference>
<dbReference type="PROSITE" id="PS50007">
    <property type="entry name" value="PIPLC_X_DOMAIN"/>
    <property type="match status" value="1"/>
</dbReference>
<dbReference type="FunFam" id="3.40.50.2000:FF:000029">
    <property type="entry name" value="Sterol 3-beta-glucosyltransferase"/>
    <property type="match status" value="1"/>
</dbReference>
<dbReference type="PROSITE" id="PS50003">
    <property type="entry name" value="PH_DOMAIN"/>
    <property type="match status" value="1"/>
</dbReference>
<name>A0A0J9XGV0_GEOCN</name>
<dbReference type="Pfam" id="PF02893">
    <property type="entry name" value="GRAM"/>
    <property type="match status" value="1"/>
</dbReference>
<dbReference type="STRING" id="1173061.A0A0J9XGV0"/>
<evidence type="ECO:0000256" key="19">
    <source>
        <dbReference type="ARBA" id="ARBA00049453"/>
    </source>
</evidence>
<dbReference type="EMBL" id="CCBN010000015">
    <property type="protein sequence ID" value="CDO56530.1"/>
    <property type="molecule type" value="Genomic_DNA"/>
</dbReference>
<keyword evidence="12" id="KW-0756">Sterol biosynthesis</keyword>
<dbReference type="PANTHER" id="PTHR48050">
    <property type="entry name" value="STEROL 3-BETA-GLUCOSYLTRANSFERASE"/>
    <property type="match status" value="1"/>
</dbReference>
<evidence type="ECO:0000256" key="8">
    <source>
        <dbReference type="ARBA" id="ARBA00022676"/>
    </source>
</evidence>
<evidence type="ECO:0000256" key="16">
    <source>
        <dbReference type="ARBA" id="ARBA00023221"/>
    </source>
</evidence>
<evidence type="ECO:0000313" key="23">
    <source>
        <dbReference type="Proteomes" id="UP000242525"/>
    </source>
</evidence>
<dbReference type="CDD" id="cd03784">
    <property type="entry name" value="GT1_Gtf-like"/>
    <property type="match status" value="1"/>
</dbReference>
<keyword evidence="11" id="KW-0752">Steroid biosynthesis</keyword>
<keyword evidence="8" id="KW-0328">Glycosyltransferase</keyword>
<evidence type="ECO:0000256" key="14">
    <source>
        <dbReference type="ARBA" id="ARBA00023136"/>
    </source>
</evidence>
<dbReference type="FunFam" id="2.30.29.30:FF:000391">
    <property type="entry name" value="Sterol 3-beta-glucosyltransferase"/>
    <property type="match status" value="1"/>
</dbReference>
<protein>
    <recommendedName>
        <fullName evidence="5">Sterol 3-beta-glucosyltransferase</fullName>
        <ecNumber evidence="4">2.4.1.173</ecNumber>
    </recommendedName>
    <alternativeName>
        <fullName evidence="17">Autophagy-related protein 26</fullName>
    </alternativeName>
</protein>
<comment type="caution">
    <text evidence="22">The sequence shown here is derived from an EMBL/GenBank/DDBJ whole genome shotgun (WGS) entry which is preliminary data.</text>
</comment>
<comment type="catalytic activity">
    <reaction evidence="19">
        <text>a sterol + UDP-alpha-D-glucose = a sterol 3-beta-D-glucoside + UDP + H(+)</text>
        <dbReference type="Rhea" id="RHEA:22724"/>
        <dbReference type="ChEBI" id="CHEBI:15378"/>
        <dbReference type="ChEBI" id="CHEBI:15889"/>
        <dbReference type="ChEBI" id="CHEBI:37424"/>
        <dbReference type="ChEBI" id="CHEBI:58223"/>
        <dbReference type="ChEBI" id="CHEBI:58885"/>
        <dbReference type="EC" id="2.4.1.173"/>
    </reaction>
    <physiologicalReaction direction="left-to-right" evidence="19">
        <dbReference type="Rhea" id="RHEA:22725"/>
    </physiologicalReaction>
</comment>
<dbReference type="InterPro" id="IPR004276">
    <property type="entry name" value="GlycoTrans_28_N"/>
</dbReference>
<dbReference type="GO" id="GO:0016020">
    <property type="term" value="C:membrane"/>
    <property type="evidence" value="ECO:0007669"/>
    <property type="project" value="UniProtKB-SubCell"/>
</dbReference>
<keyword evidence="9" id="KW-0808">Transferase</keyword>
<evidence type="ECO:0000256" key="2">
    <source>
        <dbReference type="ARBA" id="ARBA00004496"/>
    </source>
</evidence>
<evidence type="ECO:0000256" key="3">
    <source>
        <dbReference type="ARBA" id="ARBA00006962"/>
    </source>
</evidence>
<keyword evidence="13" id="KW-0443">Lipid metabolism</keyword>
<dbReference type="EC" id="2.4.1.173" evidence="4"/>
<dbReference type="Pfam" id="PF06722">
    <property type="entry name" value="EryCIII-like_C"/>
    <property type="match status" value="1"/>
</dbReference>
<dbReference type="InterPro" id="IPR002213">
    <property type="entry name" value="UDP_glucos_trans"/>
</dbReference>
<organism evidence="22 23">
    <name type="scientific">Geotrichum candidum</name>
    <name type="common">Oospora lactis</name>
    <name type="synonym">Dipodascus geotrichum</name>
    <dbReference type="NCBI Taxonomy" id="1173061"/>
    <lineage>
        <taxon>Eukaryota</taxon>
        <taxon>Fungi</taxon>
        <taxon>Dikarya</taxon>
        <taxon>Ascomycota</taxon>
        <taxon>Saccharomycotina</taxon>
        <taxon>Dipodascomycetes</taxon>
        <taxon>Dipodascales</taxon>
        <taxon>Dipodascaceae</taxon>
        <taxon>Geotrichum</taxon>
    </lineage>
</organism>